<accession>A0A0D5DGH4</accession>
<dbReference type="Proteomes" id="UP001059745">
    <property type="component" value="Chromosome 1"/>
</dbReference>
<dbReference type="Proteomes" id="UP000220629">
    <property type="component" value="Unassembled WGS sequence"/>
</dbReference>
<gene>
    <name evidence="3" type="ORF">CRM94_18105</name>
    <name evidence="2" type="ORF">DM48_4213</name>
    <name evidence="4" type="ORF">NYZ96_00170</name>
</gene>
<keyword evidence="1" id="KW-1133">Transmembrane helix</keyword>
<dbReference type="Proteomes" id="UP000029590">
    <property type="component" value="Unassembled WGS sequence"/>
</dbReference>
<keyword evidence="1" id="KW-0472">Membrane</keyword>
<dbReference type="RefSeq" id="WP_013696120.1">
    <property type="nucleotide sequence ID" value="NZ_CADEPO010000001.1"/>
</dbReference>
<dbReference type="AlphaFoldDB" id="A0A095HRR9"/>
<reference evidence="4" key="4">
    <citation type="submission" date="2022-09" db="EMBL/GenBank/DDBJ databases">
        <title>Genomic of Burkholderia gladioli.</title>
        <authorList>
            <person name="Wu H."/>
        </authorList>
    </citation>
    <scope>NUCLEOTIDE SEQUENCE</scope>
    <source>
        <strain evidence="4">ZN-S4</strain>
    </source>
</reference>
<evidence type="ECO:0000313" key="5">
    <source>
        <dbReference type="Proteomes" id="UP000029590"/>
    </source>
</evidence>
<evidence type="ECO:0000313" key="2">
    <source>
        <dbReference type="EMBL" id="KGC16249.1"/>
    </source>
</evidence>
<organism evidence="3 6">
    <name type="scientific">Burkholderia gladioli</name>
    <name type="common">Pseudomonas marginata</name>
    <name type="synonym">Phytomonas marginata</name>
    <dbReference type="NCBI Taxonomy" id="28095"/>
    <lineage>
        <taxon>Bacteria</taxon>
        <taxon>Pseudomonadati</taxon>
        <taxon>Pseudomonadota</taxon>
        <taxon>Betaproteobacteria</taxon>
        <taxon>Burkholderiales</taxon>
        <taxon>Burkholderiaceae</taxon>
        <taxon>Burkholderia</taxon>
    </lineage>
</organism>
<dbReference type="EMBL" id="JPGG01000015">
    <property type="protein sequence ID" value="KGC16249.1"/>
    <property type="molecule type" value="Genomic_DNA"/>
</dbReference>
<evidence type="ECO:0000313" key="6">
    <source>
        <dbReference type="Proteomes" id="UP000220629"/>
    </source>
</evidence>
<dbReference type="KEGG" id="bgo:BM43_1430"/>
<feature type="transmembrane region" description="Helical" evidence="1">
    <location>
        <begin position="28"/>
        <end position="50"/>
    </location>
</feature>
<reference evidence="6" key="3">
    <citation type="submission" date="2017-09" db="EMBL/GenBank/DDBJ databases">
        <title>FDA dAtabase for Regulatory Grade micrObial Sequences (FDA-ARGOS): Supporting development and validation of Infectious Disease Dx tests.</title>
        <authorList>
            <person name="Minogue T."/>
            <person name="Wolcott M."/>
            <person name="Wasieloski L."/>
            <person name="Aguilar W."/>
            <person name="Moore D."/>
            <person name="Tallon L."/>
            <person name="Sadzewicz L."/>
            <person name="Ott S."/>
            <person name="Zhao X."/>
            <person name="Nagaraj S."/>
            <person name="Vavikolanu K."/>
            <person name="Aluvathingal J."/>
            <person name="Nadendla S."/>
            <person name="Sichtig H."/>
        </authorList>
    </citation>
    <scope>NUCLEOTIDE SEQUENCE [LARGE SCALE GENOMIC DNA]</scope>
    <source>
        <strain evidence="6">FDAARGOS_390</strain>
    </source>
</reference>
<evidence type="ECO:0000313" key="3">
    <source>
        <dbReference type="EMBL" id="PEH36551.1"/>
    </source>
</evidence>
<dbReference type="OMA" id="WKLALMV"/>
<dbReference type="GeneID" id="66455937"/>
<proteinExistence type="predicted"/>
<dbReference type="EMBL" id="PDDY01000004">
    <property type="protein sequence ID" value="PEH36551.1"/>
    <property type="molecule type" value="Genomic_DNA"/>
</dbReference>
<reference evidence="3" key="2">
    <citation type="submission" date="2017-09" db="EMBL/GenBank/DDBJ databases">
        <title>FDA dAtabase for Regulatory Grade micrObial Sequences (FDA-ARGOS): Supporting development and validation of Infectious Disease Dx tests.</title>
        <authorList>
            <person name="Minogue T."/>
            <person name="Wolcott M."/>
            <person name="Wasieloski L."/>
            <person name="Aguilar W."/>
            <person name="Moore D."/>
            <person name="Tallon L.J."/>
            <person name="Sadzewicz L."/>
            <person name="Ott S."/>
            <person name="Zhao X."/>
            <person name="Nagaraj S."/>
            <person name="Vavikolanu K."/>
            <person name="Aluvathingal J."/>
            <person name="Nadendla S."/>
            <person name="Sichtig H."/>
        </authorList>
    </citation>
    <scope>NUCLEOTIDE SEQUENCE</scope>
    <source>
        <strain evidence="3">FDAARGOS_390</strain>
    </source>
</reference>
<evidence type="ECO:0000313" key="4">
    <source>
        <dbReference type="EMBL" id="UWX70234.1"/>
    </source>
</evidence>
<keyword evidence="1" id="KW-0812">Transmembrane</keyword>
<dbReference type="EMBL" id="CP104214">
    <property type="protein sequence ID" value="UWX70234.1"/>
    <property type="molecule type" value="Genomic_DNA"/>
</dbReference>
<evidence type="ECO:0000256" key="1">
    <source>
        <dbReference type="SAM" id="Phobius"/>
    </source>
</evidence>
<accession>A0A095HRR9</accession>
<name>A0A095HRR9_BURGA</name>
<reference evidence="2 5" key="1">
    <citation type="submission" date="2014-04" db="EMBL/GenBank/DDBJ databases">
        <authorList>
            <person name="Bishop-Lilly K.A."/>
            <person name="Broomall S.M."/>
            <person name="Chain P.S."/>
            <person name="Chertkov O."/>
            <person name="Coyne S.R."/>
            <person name="Daligault H.E."/>
            <person name="Davenport K.W."/>
            <person name="Erkkila T."/>
            <person name="Frey K.G."/>
            <person name="Gibbons H.S."/>
            <person name="Gu W."/>
            <person name="Jaissle J."/>
            <person name="Johnson S.L."/>
            <person name="Koroleva G.I."/>
            <person name="Ladner J.T."/>
            <person name="Lo C.-C."/>
            <person name="Minogue T.D."/>
            <person name="Munk C."/>
            <person name="Palacios G.F."/>
            <person name="Redden C.L."/>
            <person name="Rosenzweig C.N."/>
            <person name="Scholz M.B."/>
            <person name="Teshima H."/>
            <person name="Xu Y."/>
        </authorList>
    </citation>
    <scope>NUCLEOTIDE SEQUENCE [LARGE SCALE GENOMIC DNA]</scope>
    <source>
        <strain evidence="5">gladioli</strain>
        <strain evidence="2">Gladioli</strain>
    </source>
</reference>
<sequence>MPYLIQIAGALRRYARPLLARSPRGWKLALMVAMLVLPGGSLAALGFAWIDQRRQRAKDAAATSDEPSSWRLALRLHPPHCTH</sequence>
<protein>
    <submittedName>
        <fullName evidence="3">Multidrug ABC transporter ATPase</fullName>
    </submittedName>
</protein>